<reference evidence="2 3" key="1">
    <citation type="submission" date="2018-06" db="EMBL/GenBank/DDBJ databases">
        <title>Actinomadura craniellae sp. nov. isolated from marine sponge Craniella sp.</title>
        <authorList>
            <person name="Li L."/>
            <person name="Xu Q.H."/>
            <person name="Lin H.W."/>
            <person name="Lu Y.H."/>
        </authorList>
    </citation>
    <scope>NUCLEOTIDE SEQUENCE [LARGE SCALE GENOMIC DNA]</scope>
    <source>
        <strain evidence="2 3">LHW63021</strain>
    </source>
</reference>
<feature type="domain" description="Effector-associated" evidence="1">
    <location>
        <begin position="142"/>
        <end position="220"/>
    </location>
</feature>
<keyword evidence="3" id="KW-1185">Reference proteome</keyword>
<evidence type="ECO:0000313" key="2">
    <source>
        <dbReference type="EMBL" id="RAY15926.1"/>
    </source>
</evidence>
<dbReference type="RefSeq" id="WP_111864801.1">
    <property type="nucleotide sequence ID" value="NZ_QLYX01000003.1"/>
</dbReference>
<dbReference type="EMBL" id="QLYX01000003">
    <property type="protein sequence ID" value="RAY15926.1"/>
    <property type="molecule type" value="Genomic_DNA"/>
</dbReference>
<comment type="caution">
    <text evidence="2">The sequence shown here is derived from an EMBL/GenBank/DDBJ whole genome shotgun (WGS) entry which is preliminary data.</text>
</comment>
<dbReference type="Pfam" id="PF19956">
    <property type="entry name" value="EAD2"/>
    <property type="match status" value="1"/>
</dbReference>
<dbReference type="InterPro" id="IPR045431">
    <property type="entry name" value="EAD2"/>
</dbReference>
<evidence type="ECO:0000259" key="1">
    <source>
        <dbReference type="Pfam" id="PF19956"/>
    </source>
</evidence>
<evidence type="ECO:0000313" key="3">
    <source>
        <dbReference type="Proteomes" id="UP000251891"/>
    </source>
</evidence>
<accession>A0A365HAG8</accession>
<protein>
    <recommendedName>
        <fullName evidence="1">Effector-associated domain-containing protein</fullName>
    </recommendedName>
</protein>
<sequence>MISPLAEQLDAELRRQHEVASPVARIRLRAALHIGEVHSDDHGIAGAAVNHAFRLLEAPSFKQISGDSRARLALIVSQLLHDDVVRHAVGLVNPANYRQIIVENKETRTTGWIRLLGTPGEDRTPDPPADHPIPPEKLMNAVERLLELPIMKSGQGRDLVVGALGDDIARSVPRQPEDRLDVYCILDTCLDRPGALRKLLDVLDRWEHGSPALREAERVITLTLGQSPV</sequence>
<dbReference type="AlphaFoldDB" id="A0A365HAG8"/>
<gene>
    <name evidence="2" type="ORF">DPM19_09245</name>
</gene>
<dbReference type="Proteomes" id="UP000251891">
    <property type="component" value="Unassembled WGS sequence"/>
</dbReference>
<name>A0A365HAG8_9ACTN</name>
<proteinExistence type="predicted"/>
<dbReference type="OrthoDB" id="3482507at2"/>
<organism evidence="2 3">
    <name type="scientific">Actinomadura craniellae</name>
    <dbReference type="NCBI Taxonomy" id="2231787"/>
    <lineage>
        <taxon>Bacteria</taxon>
        <taxon>Bacillati</taxon>
        <taxon>Actinomycetota</taxon>
        <taxon>Actinomycetes</taxon>
        <taxon>Streptosporangiales</taxon>
        <taxon>Thermomonosporaceae</taxon>
        <taxon>Actinomadura</taxon>
    </lineage>
</organism>